<dbReference type="Proteomes" id="UP000540519">
    <property type="component" value="Unassembled WGS sequence"/>
</dbReference>
<comment type="caution">
    <text evidence="1">The sequence shown here is derived from an EMBL/GenBank/DDBJ whole genome shotgun (WGS) entry which is preliminary data.</text>
</comment>
<dbReference type="OrthoDB" id="872894at2"/>
<proteinExistence type="predicted"/>
<dbReference type="EMBL" id="RCNR01000050">
    <property type="protein sequence ID" value="MUH37744.1"/>
    <property type="molecule type" value="Genomic_DNA"/>
</dbReference>
<gene>
    <name evidence="1" type="ORF">D9O36_17980</name>
</gene>
<name>A0A7X3D2Z5_9FLAO</name>
<accession>A0A7X3D2Z5</accession>
<evidence type="ECO:0000313" key="1">
    <source>
        <dbReference type="EMBL" id="MUH37744.1"/>
    </source>
</evidence>
<protein>
    <submittedName>
        <fullName evidence="1">DUF3891 family protein</fullName>
    </submittedName>
</protein>
<dbReference type="Pfam" id="PF13030">
    <property type="entry name" value="DUF3891"/>
    <property type="match status" value="1"/>
</dbReference>
<dbReference type="InterPro" id="IPR024992">
    <property type="entry name" value="DUF3891"/>
</dbReference>
<organism evidence="1 2">
    <name type="scientific">Zobellia amurskyensis</name>
    <dbReference type="NCBI Taxonomy" id="248905"/>
    <lineage>
        <taxon>Bacteria</taxon>
        <taxon>Pseudomonadati</taxon>
        <taxon>Bacteroidota</taxon>
        <taxon>Flavobacteriia</taxon>
        <taxon>Flavobacteriales</taxon>
        <taxon>Flavobacteriaceae</taxon>
        <taxon>Zobellia</taxon>
    </lineage>
</organism>
<dbReference type="RefSeq" id="WP_155600964.1">
    <property type="nucleotide sequence ID" value="NZ_RCNR01000050.1"/>
</dbReference>
<evidence type="ECO:0000313" key="2">
    <source>
        <dbReference type="Proteomes" id="UP000540519"/>
    </source>
</evidence>
<reference evidence="1 2" key="1">
    <citation type="journal article" date="2019" name="Mar. Drugs">
        <title>Comparative Genomics and CAZyme Genome Repertoires of Marine Zobellia amurskyensis KMM 3526(T) and Zobellia laminariae KMM 3676(T).</title>
        <authorList>
            <person name="Chernysheva N."/>
            <person name="Bystritskaya E."/>
            <person name="Stenkova A."/>
            <person name="Golovkin I."/>
            <person name="Nedashkovskaya O."/>
            <person name="Isaeva M."/>
        </authorList>
    </citation>
    <scope>NUCLEOTIDE SEQUENCE [LARGE SCALE GENOMIC DNA]</scope>
    <source>
        <strain evidence="1 2">KMM 3526</strain>
    </source>
</reference>
<dbReference type="AlphaFoldDB" id="A0A7X3D2Z5"/>
<sequence length="245" mass="28892">MIVKHSQEGWEIISHYTHGLLSGKIASHLEVELMPEHWIDVLTGIIEHDDHLLDFDEQDYLTENGSPKDFSMKGSTNKEALEHAKRVFENAMQKSQLIALLIGRHLTFLYETLAQDYKPMAKFLKKIDSLRTSQRKLYELDRKDEEHLYNIMLFSDRCSLILCQGVIPEVERKLEINKTINDQRFFIRKKSNDNLTVEPWPFRADNFCVQFEYRVLKEPTFKNNEHLKKALKEASIQMCTYTLEK</sequence>
<keyword evidence="2" id="KW-1185">Reference proteome</keyword>